<name>A0ABU6Q7U9_9FABA</name>
<proteinExistence type="predicted"/>
<evidence type="ECO:0000313" key="2">
    <source>
        <dbReference type="Proteomes" id="UP001341840"/>
    </source>
</evidence>
<organism evidence="1 2">
    <name type="scientific">Stylosanthes scabra</name>
    <dbReference type="NCBI Taxonomy" id="79078"/>
    <lineage>
        <taxon>Eukaryota</taxon>
        <taxon>Viridiplantae</taxon>
        <taxon>Streptophyta</taxon>
        <taxon>Embryophyta</taxon>
        <taxon>Tracheophyta</taxon>
        <taxon>Spermatophyta</taxon>
        <taxon>Magnoliopsida</taxon>
        <taxon>eudicotyledons</taxon>
        <taxon>Gunneridae</taxon>
        <taxon>Pentapetalae</taxon>
        <taxon>rosids</taxon>
        <taxon>fabids</taxon>
        <taxon>Fabales</taxon>
        <taxon>Fabaceae</taxon>
        <taxon>Papilionoideae</taxon>
        <taxon>50 kb inversion clade</taxon>
        <taxon>dalbergioids sensu lato</taxon>
        <taxon>Dalbergieae</taxon>
        <taxon>Pterocarpus clade</taxon>
        <taxon>Stylosanthes</taxon>
    </lineage>
</organism>
<evidence type="ECO:0000313" key="1">
    <source>
        <dbReference type="EMBL" id="MED6107924.1"/>
    </source>
</evidence>
<keyword evidence="2" id="KW-1185">Reference proteome</keyword>
<protein>
    <submittedName>
        <fullName evidence="1">Uncharacterized protein</fullName>
    </submittedName>
</protein>
<accession>A0ABU6Q7U9</accession>
<comment type="caution">
    <text evidence="1">The sequence shown here is derived from an EMBL/GenBank/DDBJ whole genome shotgun (WGS) entry which is preliminary data.</text>
</comment>
<gene>
    <name evidence="1" type="ORF">PIB30_018766</name>
</gene>
<reference evidence="1 2" key="1">
    <citation type="journal article" date="2023" name="Plants (Basel)">
        <title>Bridging the Gap: Combining Genomics and Transcriptomics Approaches to Understand Stylosanthes scabra, an Orphan Legume from the Brazilian Caatinga.</title>
        <authorList>
            <person name="Ferreira-Neto J.R.C."/>
            <person name="da Silva M.D."/>
            <person name="Binneck E."/>
            <person name="de Melo N.F."/>
            <person name="da Silva R.H."/>
            <person name="de Melo A.L.T.M."/>
            <person name="Pandolfi V."/>
            <person name="Bustamante F.O."/>
            <person name="Brasileiro-Vidal A.C."/>
            <person name="Benko-Iseppon A.M."/>
        </authorList>
    </citation>
    <scope>NUCLEOTIDE SEQUENCE [LARGE SCALE GENOMIC DNA]</scope>
    <source>
        <tissue evidence="1">Leaves</tissue>
    </source>
</reference>
<sequence>MIDASSGGALMNKTPEEAWEMIETMADVNQHFSTRAKNSGIHEIAPSESTFLMKSLLDIATMLKEIKEGQPVTLVTLKQQADNSQQKPIKNVAKINIPTNPTPASSTYSRSSTISTFANHQRVPYAIHDENMAFGWANHEEEEEEEEEEDEYFNLLDLDDFVDYWELALPPSPASDVDDE</sequence>
<dbReference type="Proteomes" id="UP001341840">
    <property type="component" value="Unassembled WGS sequence"/>
</dbReference>
<dbReference type="EMBL" id="JASCZI010000057">
    <property type="protein sequence ID" value="MED6107924.1"/>
    <property type="molecule type" value="Genomic_DNA"/>
</dbReference>